<dbReference type="AlphaFoldDB" id="V5IB17"/>
<dbReference type="PANTHER" id="PTHR37984:SF5">
    <property type="entry name" value="PROTEIN NYNRIN-LIKE"/>
    <property type="match status" value="1"/>
</dbReference>
<name>V5IB17_ANOGL</name>
<dbReference type="PROSITE" id="PS50994">
    <property type="entry name" value="INTEGRASE"/>
    <property type="match status" value="1"/>
</dbReference>
<reference evidence="2" key="1">
    <citation type="submission" date="2013-07" db="EMBL/GenBank/DDBJ databases">
        <title>Midgut Transcriptome Profiling of Anoplphora glabripennis, a Lignocellulose Degrading, Wood-Boring Cerambycid.</title>
        <authorList>
            <person name="Scully E.D."/>
            <person name="Hoover K."/>
            <person name="Carlson J.E."/>
            <person name="Tien M."/>
            <person name="Geib S.M."/>
        </authorList>
    </citation>
    <scope>NUCLEOTIDE SEQUENCE</scope>
</reference>
<evidence type="ECO:0000313" key="2">
    <source>
        <dbReference type="EMBL" id="JAB68251.1"/>
    </source>
</evidence>
<dbReference type="Gene3D" id="3.30.420.10">
    <property type="entry name" value="Ribonuclease H-like superfamily/Ribonuclease H"/>
    <property type="match status" value="1"/>
</dbReference>
<feature type="domain" description="Integrase catalytic" evidence="1">
    <location>
        <begin position="1"/>
        <end position="109"/>
    </location>
</feature>
<dbReference type="InterPro" id="IPR012337">
    <property type="entry name" value="RNaseH-like_sf"/>
</dbReference>
<feature type="non-terminal residue" evidence="2">
    <location>
        <position position="133"/>
    </location>
</feature>
<gene>
    <name evidence="2" type="primary">POL</name>
</gene>
<sequence>AKKLIEEIFLRFGLPRKITSDNGVSFIASVMQQVCSMLGIHQSLIPLYHPEANMVERKNRDLKPRLGILVKNNHTSWSQYLAPIRFAMNTAKNENLGCTSAYLTFGRELRTLDEVQNDLRQVITPQNFLPQIT</sequence>
<dbReference type="PANTHER" id="PTHR37984">
    <property type="entry name" value="PROTEIN CBG26694"/>
    <property type="match status" value="1"/>
</dbReference>
<dbReference type="GO" id="GO:0015074">
    <property type="term" value="P:DNA integration"/>
    <property type="evidence" value="ECO:0007669"/>
    <property type="project" value="InterPro"/>
</dbReference>
<accession>V5IB17</accession>
<proteinExistence type="predicted"/>
<dbReference type="GO" id="GO:0003676">
    <property type="term" value="F:nucleic acid binding"/>
    <property type="evidence" value="ECO:0007669"/>
    <property type="project" value="InterPro"/>
</dbReference>
<dbReference type="InterPro" id="IPR050951">
    <property type="entry name" value="Retrovirus_Pol_polyprotein"/>
</dbReference>
<dbReference type="SUPFAM" id="SSF53098">
    <property type="entry name" value="Ribonuclease H-like"/>
    <property type="match status" value="1"/>
</dbReference>
<dbReference type="EMBL" id="GALX01000215">
    <property type="protein sequence ID" value="JAB68251.1"/>
    <property type="molecule type" value="Transcribed_RNA"/>
</dbReference>
<feature type="non-terminal residue" evidence="2">
    <location>
        <position position="1"/>
    </location>
</feature>
<protein>
    <submittedName>
        <fullName evidence="2">Pol polyprotein</fullName>
    </submittedName>
</protein>
<evidence type="ECO:0000259" key="1">
    <source>
        <dbReference type="PROSITE" id="PS50994"/>
    </source>
</evidence>
<dbReference type="InterPro" id="IPR036397">
    <property type="entry name" value="RNaseH_sf"/>
</dbReference>
<dbReference type="InterPro" id="IPR001584">
    <property type="entry name" value="Integrase_cat-core"/>
</dbReference>
<organism evidence="2">
    <name type="scientific">Anoplophora glabripennis</name>
    <name type="common">Asian longhorn beetle</name>
    <name type="synonym">Anoplophora nobilis</name>
    <dbReference type="NCBI Taxonomy" id="217634"/>
    <lineage>
        <taxon>Eukaryota</taxon>
        <taxon>Metazoa</taxon>
        <taxon>Ecdysozoa</taxon>
        <taxon>Arthropoda</taxon>
        <taxon>Hexapoda</taxon>
        <taxon>Insecta</taxon>
        <taxon>Pterygota</taxon>
        <taxon>Neoptera</taxon>
        <taxon>Endopterygota</taxon>
        <taxon>Coleoptera</taxon>
        <taxon>Polyphaga</taxon>
        <taxon>Cucujiformia</taxon>
        <taxon>Chrysomeloidea</taxon>
        <taxon>Cerambycidae</taxon>
        <taxon>Lamiinae</taxon>
        <taxon>Lamiini</taxon>
        <taxon>Anoplophora</taxon>
    </lineage>
</organism>